<dbReference type="InterPro" id="IPR006169">
    <property type="entry name" value="GTP1_OBG_dom"/>
</dbReference>
<feature type="binding site" evidence="9">
    <location>
        <begin position="163"/>
        <end position="170"/>
    </location>
    <ligand>
        <name>GTP</name>
        <dbReference type="ChEBI" id="CHEBI:37565"/>
    </ligand>
</feature>
<dbReference type="InterPro" id="IPR045086">
    <property type="entry name" value="OBG_GTPase"/>
</dbReference>
<proteinExistence type="inferred from homology"/>
<dbReference type="InterPro" id="IPR014100">
    <property type="entry name" value="GTP-bd_Obg/CgtA"/>
</dbReference>
<comment type="subcellular location">
    <subcellularLocation>
        <location evidence="9">Cytoplasm</location>
    </subcellularLocation>
</comment>
<dbReference type="PRINTS" id="PR00326">
    <property type="entry name" value="GTP1OBG"/>
</dbReference>
<dbReference type="SUPFAM" id="SSF102741">
    <property type="entry name" value="Obg GTP-binding protein C-terminal domain"/>
    <property type="match status" value="1"/>
</dbReference>
<feature type="domain" description="OBG-type G" evidence="10">
    <location>
        <begin position="157"/>
        <end position="324"/>
    </location>
</feature>
<evidence type="ECO:0000256" key="9">
    <source>
        <dbReference type="HAMAP-Rule" id="MF_01454"/>
    </source>
</evidence>
<keyword evidence="4 9" id="KW-0479">Metal-binding</keyword>
<dbReference type="OrthoDB" id="9807318at2"/>
<evidence type="ECO:0000313" key="13">
    <source>
        <dbReference type="EMBL" id="VEU55944.1"/>
    </source>
</evidence>
<feature type="domain" description="OCT" evidence="11">
    <location>
        <begin position="342"/>
        <end position="420"/>
    </location>
</feature>
<feature type="binding site" evidence="9">
    <location>
        <position position="170"/>
    </location>
    <ligand>
        <name>Mg(2+)</name>
        <dbReference type="ChEBI" id="CHEBI:18420"/>
    </ligand>
</feature>
<dbReference type="CDD" id="cd01898">
    <property type="entry name" value="Obg"/>
    <property type="match status" value="1"/>
</dbReference>
<name>A0A448ZXR5_METOS</name>
<feature type="binding site" evidence="9">
    <location>
        <begin position="278"/>
        <end position="281"/>
    </location>
    <ligand>
        <name>GTP</name>
        <dbReference type="ChEBI" id="CHEBI:37565"/>
    </ligand>
</feature>
<dbReference type="SUPFAM" id="SSF52540">
    <property type="entry name" value="P-loop containing nucleoside triphosphate hydrolases"/>
    <property type="match status" value="1"/>
</dbReference>
<dbReference type="NCBIfam" id="NF008955">
    <property type="entry name" value="PRK12297.1"/>
    <property type="match status" value="1"/>
</dbReference>
<feature type="binding site" evidence="9">
    <location>
        <begin position="305"/>
        <end position="307"/>
    </location>
    <ligand>
        <name>GTP</name>
        <dbReference type="ChEBI" id="CHEBI:37565"/>
    </ligand>
</feature>
<dbReference type="GO" id="GO:0042254">
    <property type="term" value="P:ribosome biogenesis"/>
    <property type="evidence" value="ECO:0007669"/>
    <property type="project" value="UniProtKB-UniRule"/>
</dbReference>
<evidence type="ECO:0000259" key="12">
    <source>
        <dbReference type="PROSITE" id="PS51883"/>
    </source>
</evidence>
<dbReference type="NCBIfam" id="TIGR02729">
    <property type="entry name" value="Obg_CgtA"/>
    <property type="match status" value="1"/>
</dbReference>
<reference evidence="13 14" key="1">
    <citation type="submission" date="2019-01" db="EMBL/GenBank/DDBJ databases">
        <authorList>
            <consortium name="Pathogen Informatics"/>
        </authorList>
    </citation>
    <scope>NUCLEOTIDE SEQUENCE [LARGE SCALE GENOMIC DNA]</scope>
    <source>
        <strain evidence="13 14">NCTC10112</strain>
    </source>
</reference>
<dbReference type="Pfam" id="PF01018">
    <property type="entry name" value="GTP1_OBG"/>
    <property type="match status" value="1"/>
</dbReference>
<accession>A0A448ZXR5</accession>
<comment type="similarity">
    <text evidence="2 9">Belongs to the TRAFAC class OBG-HflX-like GTPase superfamily. OBG GTPase family.</text>
</comment>
<dbReference type="GO" id="GO:0000287">
    <property type="term" value="F:magnesium ion binding"/>
    <property type="evidence" value="ECO:0007669"/>
    <property type="project" value="InterPro"/>
</dbReference>
<evidence type="ECO:0000256" key="1">
    <source>
        <dbReference type="ARBA" id="ARBA00001946"/>
    </source>
</evidence>
<dbReference type="InterPro" id="IPR027417">
    <property type="entry name" value="P-loop_NTPase"/>
</dbReference>
<dbReference type="GO" id="GO:0003924">
    <property type="term" value="F:GTPase activity"/>
    <property type="evidence" value="ECO:0007669"/>
    <property type="project" value="UniProtKB-UniRule"/>
</dbReference>
<keyword evidence="3 9" id="KW-0963">Cytoplasm</keyword>
<dbReference type="PANTHER" id="PTHR11702:SF31">
    <property type="entry name" value="MITOCHONDRIAL RIBOSOME-ASSOCIATED GTPASE 2"/>
    <property type="match status" value="1"/>
</dbReference>
<dbReference type="GO" id="GO:0005525">
    <property type="term" value="F:GTP binding"/>
    <property type="evidence" value="ECO:0007669"/>
    <property type="project" value="UniProtKB-UniRule"/>
</dbReference>
<evidence type="ECO:0000256" key="3">
    <source>
        <dbReference type="ARBA" id="ARBA00022490"/>
    </source>
</evidence>
<dbReference type="InterPro" id="IPR036726">
    <property type="entry name" value="GTP1_OBG_dom_sf"/>
</dbReference>
<evidence type="ECO:0000313" key="14">
    <source>
        <dbReference type="Proteomes" id="UP000290482"/>
    </source>
</evidence>
<dbReference type="EMBL" id="LR214940">
    <property type="protein sequence ID" value="VEU55944.1"/>
    <property type="molecule type" value="Genomic_DNA"/>
</dbReference>
<dbReference type="AlphaFoldDB" id="A0A448ZXR5"/>
<dbReference type="PROSITE" id="PS51881">
    <property type="entry name" value="OCT"/>
    <property type="match status" value="1"/>
</dbReference>
<evidence type="ECO:0000256" key="5">
    <source>
        <dbReference type="ARBA" id="ARBA00022741"/>
    </source>
</evidence>
<dbReference type="Gene3D" id="3.30.300.350">
    <property type="entry name" value="GTP-binding protein OBG, C-terminal domain"/>
    <property type="match status" value="1"/>
</dbReference>
<dbReference type="PIRSF" id="PIRSF002401">
    <property type="entry name" value="GTP_bd_Obg/CgtA"/>
    <property type="match status" value="1"/>
</dbReference>
<protein>
    <recommendedName>
        <fullName evidence="9">GTPase Obg</fullName>
        <ecNumber evidence="9">3.6.5.-</ecNumber>
    </recommendedName>
    <alternativeName>
        <fullName evidence="9">GTP-binding protein Obg</fullName>
    </alternativeName>
</protein>
<dbReference type="NCBIfam" id="TIGR00231">
    <property type="entry name" value="small_GTP"/>
    <property type="match status" value="1"/>
</dbReference>
<dbReference type="PROSITE" id="PS51883">
    <property type="entry name" value="OBG"/>
    <property type="match status" value="1"/>
</dbReference>
<dbReference type="Pfam" id="PF09269">
    <property type="entry name" value="DUF1967"/>
    <property type="match status" value="1"/>
</dbReference>
<dbReference type="Gene3D" id="2.70.210.12">
    <property type="entry name" value="GTP1/OBG domain"/>
    <property type="match status" value="1"/>
</dbReference>
<keyword evidence="5 9" id="KW-0547">Nucleotide-binding</keyword>
<dbReference type="Proteomes" id="UP000290482">
    <property type="component" value="Chromosome"/>
</dbReference>
<dbReference type="RefSeq" id="WP_022935719.1">
    <property type="nucleotide sequence ID" value="NZ_LR214940.1"/>
</dbReference>
<dbReference type="PROSITE" id="PS51710">
    <property type="entry name" value="G_OBG"/>
    <property type="match status" value="1"/>
</dbReference>
<keyword evidence="7 9" id="KW-0460">Magnesium</keyword>
<evidence type="ECO:0000256" key="6">
    <source>
        <dbReference type="ARBA" id="ARBA00022801"/>
    </source>
</evidence>
<feature type="binding site" evidence="9">
    <location>
        <position position="190"/>
    </location>
    <ligand>
        <name>Mg(2+)</name>
        <dbReference type="ChEBI" id="CHEBI:18420"/>
    </ligand>
</feature>
<dbReference type="InterPro" id="IPR015349">
    <property type="entry name" value="OCT_dom"/>
</dbReference>
<dbReference type="InterPro" id="IPR031167">
    <property type="entry name" value="G_OBG"/>
</dbReference>
<organism evidence="13 14">
    <name type="scientific">Metamycoplasma orale</name>
    <name type="common">Mycoplasma orale</name>
    <dbReference type="NCBI Taxonomy" id="2121"/>
    <lineage>
        <taxon>Bacteria</taxon>
        <taxon>Bacillati</taxon>
        <taxon>Mycoplasmatota</taxon>
        <taxon>Mycoplasmoidales</taxon>
        <taxon>Metamycoplasmataceae</taxon>
        <taxon>Metamycoplasma</taxon>
    </lineage>
</organism>
<gene>
    <name evidence="9 13" type="primary">obg</name>
    <name evidence="13" type="ORF">NCTC10112_00531</name>
</gene>
<evidence type="ECO:0000259" key="11">
    <source>
        <dbReference type="PROSITE" id="PS51881"/>
    </source>
</evidence>
<dbReference type="KEGG" id="mob:NCTC10112_00531"/>
<feature type="domain" description="Obg" evidence="12">
    <location>
        <begin position="1"/>
        <end position="156"/>
    </location>
</feature>
<keyword evidence="6 9" id="KW-0378">Hydrolase</keyword>
<sequence>MKFIDEINIKVQAGNGGNGIISFRREANVDRGGPDGGDGGKGGDVYFQGDDGLNTLLPFYYQNKYIAQSGENGKSKNQYGANGEDLIIKVPLGTMVFNGEKLLADITTKDKYLIALGGKGGRGNLKFKSSRNTAPRLCENGELGEVFDLKLNLKVLADIGFVGKPSAGKSSILSIISNAKPKIASYDFTTLTPQLGLVKYYNTSFVVADLPGLIEFASQGKGLGIQFLKHIERCKAIAHVIDFGDENKNPIEDYLVINNELKSYNLFLEKIKQVIIANKSDLPKFKEHLKLFKKKFPKLQIVTCSALLQDNIDEVKKTLYEIYKKSKDTLVNAQSLEKEEITISLDKDDLEIIKINNTTYEIKSAKVSNLYHKIPLVSIDNLWRFNYKLKGLGVYDALKAKGIKHGDIVKIEDFEFSWEEE</sequence>
<dbReference type="SUPFAM" id="SSF82051">
    <property type="entry name" value="Obg GTP-binding protein N-terminal domain"/>
    <property type="match status" value="1"/>
</dbReference>
<evidence type="ECO:0000256" key="4">
    <source>
        <dbReference type="ARBA" id="ARBA00022723"/>
    </source>
</evidence>
<evidence type="ECO:0000256" key="7">
    <source>
        <dbReference type="ARBA" id="ARBA00022842"/>
    </source>
</evidence>
<dbReference type="FunFam" id="2.70.210.12:FF:000001">
    <property type="entry name" value="GTPase Obg"/>
    <property type="match status" value="1"/>
</dbReference>
<evidence type="ECO:0000256" key="2">
    <source>
        <dbReference type="ARBA" id="ARBA00007699"/>
    </source>
</evidence>
<dbReference type="NCBIfam" id="TIGR03595">
    <property type="entry name" value="Obg_CgtA_exten"/>
    <property type="match status" value="1"/>
</dbReference>
<keyword evidence="8 9" id="KW-0342">GTP-binding</keyword>
<dbReference type="InterPro" id="IPR036346">
    <property type="entry name" value="GTP-bd_prot_GTP1/OBG_C_sf"/>
</dbReference>
<comment type="cofactor">
    <cofactor evidence="1 9">
        <name>Mg(2+)</name>
        <dbReference type="ChEBI" id="CHEBI:18420"/>
    </cofactor>
</comment>
<comment type="function">
    <text evidence="9">An essential GTPase which binds GTP, GDP and possibly (p)ppGpp with moderate affinity, with high nucleotide exchange rates and a fairly low GTP hydrolysis rate. Plays a role in control of the cell cycle, stress response, ribosome biogenesis and in those bacteria that undergo differentiation, in morphogenesis control.</text>
</comment>
<dbReference type="InterPro" id="IPR006073">
    <property type="entry name" value="GTP-bd"/>
</dbReference>
<evidence type="ECO:0000256" key="8">
    <source>
        <dbReference type="ARBA" id="ARBA00023134"/>
    </source>
</evidence>
<dbReference type="InterPro" id="IPR005225">
    <property type="entry name" value="Small_GTP-bd"/>
</dbReference>
<dbReference type="EC" id="3.6.5.-" evidence="9"/>
<feature type="binding site" evidence="9">
    <location>
        <begin position="209"/>
        <end position="212"/>
    </location>
    <ligand>
        <name>GTP</name>
        <dbReference type="ChEBI" id="CHEBI:37565"/>
    </ligand>
</feature>
<keyword evidence="14" id="KW-1185">Reference proteome</keyword>
<feature type="binding site" evidence="9">
    <location>
        <begin position="188"/>
        <end position="192"/>
    </location>
    <ligand>
        <name>GTP</name>
        <dbReference type="ChEBI" id="CHEBI:37565"/>
    </ligand>
</feature>
<dbReference type="Pfam" id="PF01926">
    <property type="entry name" value="MMR_HSR1"/>
    <property type="match status" value="1"/>
</dbReference>
<dbReference type="Gene3D" id="3.40.50.300">
    <property type="entry name" value="P-loop containing nucleotide triphosphate hydrolases"/>
    <property type="match status" value="1"/>
</dbReference>
<dbReference type="PANTHER" id="PTHR11702">
    <property type="entry name" value="DEVELOPMENTALLY REGULATED GTP-BINDING PROTEIN-RELATED"/>
    <property type="match status" value="1"/>
</dbReference>
<dbReference type="GO" id="GO:0005737">
    <property type="term" value="C:cytoplasm"/>
    <property type="evidence" value="ECO:0007669"/>
    <property type="project" value="UniProtKB-SubCell"/>
</dbReference>
<dbReference type="HAMAP" id="MF_01454">
    <property type="entry name" value="GTPase_Obg"/>
    <property type="match status" value="1"/>
</dbReference>
<evidence type="ECO:0000259" key="10">
    <source>
        <dbReference type="PROSITE" id="PS51710"/>
    </source>
</evidence>
<comment type="subunit">
    <text evidence="9">Monomer.</text>
</comment>
<dbReference type="NCBIfam" id="NF008956">
    <property type="entry name" value="PRK12299.1"/>
    <property type="match status" value="1"/>
</dbReference>